<keyword evidence="1" id="KW-0472">Membrane</keyword>
<feature type="transmembrane region" description="Helical" evidence="1">
    <location>
        <begin position="31"/>
        <end position="52"/>
    </location>
</feature>
<sequence>MPPSFPMEAQLQQFQTYQSRLPAPQDDARPVGLGFVEAVLWVLIMISLIAVIRMAAALSVDLAGVVTQAQAMGGM</sequence>
<evidence type="ECO:0000313" key="2">
    <source>
        <dbReference type="EMBL" id="MBL4929363.1"/>
    </source>
</evidence>
<keyword evidence="3" id="KW-1185">Reference proteome</keyword>
<dbReference type="RefSeq" id="WP_202661897.1">
    <property type="nucleotide sequence ID" value="NZ_JAESVP010000007.1"/>
</dbReference>
<name>A0A8J7MVM2_9RHOB</name>
<keyword evidence="1" id="KW-1133">Transmembrane helix</keyword>
<dbReference type="AlphaFoldDB" id="A0A8J7MVM2"/>
<reference evidence="2" key="1">
    <citation type="submission" date="2021-01" db="EMBL/GenBank/DDBJ databases">
        <title>Genome seq and assembly of Tabrizicola sp. KVB23.</title>
        <authorList>
            <person name="Chhetri G."/>
        </authorList>
    </citation>
    <scope>NUCLEOTIDE SEQUENCE</scope>
    <source>
        <strain evidence="2">KVB23</strain>
    </source>
</reference>
<dbReference type="EMBL" id="JAESVP010000007">
    <property type="protein sequence ID" value="MBL4929363.1"/>
    <property type="molecule type" value="Genomic_DNA"/>
</dbReference>
<accession>A0A8J7MVM2</accession>
<proteinExistence type="predicted"/>
<protein>
    <submittedName>
        <fullName evidence="2">Uncharacterized protein</fullName>
    </submittedName>
</protein>
<keyword evidence="1" id="KW-0812">Transmembrane</keyword>
<dbReference type="Proteomes" id="UP000619033">
    <property type="component" value="Unassembled WGS sequence"/>
</dbReference>
<comment type="caution">
    <text evidence="2">The sequence shown here is derived from an EMBL/GenBank/DDBJ whole genome shotgun (WGS) entry which is preliminary data.</text>
</comment>
<gene>
    <name evidence="2" type="ORF">JI744_14745</name>
</gene>
<organism evidence="2 3">
    <name type="scientific">Fuscibacter oryzae</name>
    <dbReference type="NCBI Taxonomy" id="2803939"/>
    <lineage>
        <taxon>Bacteria</taxon>
        <taxon>Pseudomonadati</taxon>
        <taxon>Pseudomonadota</taxon>
        <taxon>Alphaproteobacteria</taxon>
        <taxon>Rhodobacterales</taxon>
        <taxon>Paracoccaceae</taxon>
        <taxon>Fuscibacter</taxon>
    </lineage>
</organism>
<evidence type="ECO:0000313" key="3">
    <source>
        <dbReference type="Proteomes" id="UP000619033"/>
    </source>
</evidence>
<evidence type="ECO:0000256" key="1">
    <source>
        <dbReference type="SAM" id="Phobius"/>
    </source>
</evidence>